<feature type="region of interest" description="Disordered" evidence="1">
    <location>
        <begin position="481"/>
        <end position="516"/>
    </location>
</feature>
<sequence>MNPCQMCSKTGETVSTHDNACTEDPTIIVDDLKVLASEEGNLINNYEWMDSTGDGYTIWDIGGIECSQKLPIIGDLPDDEEQMGGSQIADTQSCEHSSDEMEVDEEGPEPTSGQKGKVEDSRGDPEMEPSSICPSLAIQQGAQSAKLDGGAMAKAITTTQSRKEKERKTTPDDDDASELSEPPQSHEIPRGKPHNVYCEGEDKYWIGVSTLVLQFWRTISLHIRIGDWQQALFVLAEHFRQILPCKACAKSNEPCFIYLNVTPGCIWCLTLAGRRSCSFVATFEGGHVHKPYSNVIGKYFHTMLIAYFMDGYQLLLFPQNFEGVNFYPRIQRGVNTNGGLKPKQIAMKRSEALKRWKKIKKGAWTDLWYGVPYAEAREAYADHVSRNDKTWVQFKGSVWQITDLPNVHQLRLVSRYYKLLDAIQAKSNWTSFDMLAHVLLVPTILEIPPPRKQQVQNPPPQKRGMSCAQWLKHLEDGGDEKYEAIEGYEDEDKDLPAAESEDEAAQDDGHSKPERK</sequence>
<comment type="caution">
    <text evidence="2">The sequence shown here is derived from an EMBL/GenBank/DDBJ whole genome shotgun (WGS) entry which is preliminary data.</text>
</comment>
<proteinExistence type="predicted"/>
<evidence type="ECO:0008006" key="4">
    <source>
        <dbReference type="Google" id="ProtNLM"/>
    </source>
</evidence>
<evidence type="ECO:0000256" key="1">
    <source>
        <dbReference type="SAM" id="MobiDB-lite"/>
    </source>
</evidence>
<feature type="compositionally biased region" description="Polar residues" evidence="1">
    <location>
        <begin position="84"/>
        <end position="95"/>
    </location>
</feature>
<keyword evidence="3" id="KW-1185">Reference proteome</keyword>
<feature type="compositionally biased region" description="Basic and acidic residues" evidence="1">
    <location>
        <begin position="507"/>
        <end position="516"/>
    </location>
</feature>
<feature type="region of interest" description="Disordered" evidence="1">
    <location>
        <begin position="157"/>
        <end position="194"/>
    </location>
</feature>
<evidence type="ECO:0000313" key="3">
    <source>
        <dbReference type="Proteomes" id="UP001385951"/>
    </source>
</evidence>
<name>A0AAW0FXW1_9APHY</name>
<organism evidence="2 3">
    <name type="scientific">Cerrena zonata</name>
    <dbReference type="NCBI Taxonomy" id="2478898"/>
    <lineage>
        <taxon>Eukaryota</taxon>
        <taxon>Fungi</taxon>
        <taxon>Dikarya</taxon>
        <taxon>Basidiomycota</taxon>
        <taxon>Agaricomycotina</taxon>
        <taxon>Agaricomycetes</taxon>
        <taxon>Polyporales</taxon>
        <taxon>Cerrenaceae</taxon>
        <taxon>Cerrena</taxon>
    </lineage>
</organism>
<accession>A0AAW0FXW1</accession>
<protein>
    <recommendedName>
        <fullName evidence="4">Transposase</fullName>
    </recommendedName>
</protein>
<feature type="compositionally biased region" description="Basic and acidic residues" evidence="1">
    <location>
        <begin position="161"/>
        <end position="171"/>
    </location>
</feature>
<dbReference type="EMBL" id="JASBNA010000018">
    <property type="protein sequence ID" value="KAK7686055.1"/>
    <property type="molecule type" value="Genomic_DNA"/>
</dbReference>
<gene>
    <name evidence="2" type="ORF">QCA50_010867</name>
</gene>
<feature type="compositionally biased region" description="Basic and acidic residues" evidence="1">
    <location>
        <begin position="116"/>
        <end position="125"/>
    </location>
</feature>
<dbReference type="AlphaFoldDB" id="A0AAW0FXW1"/>
<evidence type="ECO:0000313" key="2">
    <source>
        <dbReference type="EMBL" id="KAK7686055.1"/>
    </source>
</evidence>
<dbReference type="Proteomes" id="UP001385951">
    <property type="component" value="Unassembled WGS sequence"/>
</dbReference>
<feature type="compositionally biased region" description="Acidic residues" evidence="1">
    <location>
        <begin position="486"/>
        <end position="506"/>
    </location>
</feature>
<reference evidence="2 3" key="1">
    <citation type="submission" date="2022-09" db="EMBL/GenBank/DDBJ databases">
        <authorList>
            <person name="Palmer J.M."/>
        </authorList>
    </citation>
    <scope>NUCLEOTIDE SEQUENCE [LARGE SCALE GENOMIC DNA]</scope>
    <source>
        <strain evidence="2 3">DSM 7382</strain>
    </source>
</reference>
<feature type="region of interest" description="Disordered" evidence="1">
    <location>
        <begin position="74"/>
        <end position="132"/>
    </location>
</feature>